<dbReference type="PANTHER" id="PTHR36504:SF1">
    <property type="entry name" value="LIPOPOLYSACCHARIDE EXPORT SYSTEM PROTEIN LPTA"/>
    <property type="match status" value="1"/>
</dbReference>
<feature type="compositionally biased region" description="Low complexity" evidence="2">
    <location>
        <begin position="219"/>
        <end position="237"/>
    </location>
</feature>
<evidence type="ECO:0000259" key="4">
    <source>
        <dbReference type="Pfam" id="PF03968"/>
    </source>
</evidence>
<evidence type="ECO:0000256" key="1">
    <source>
        <dbReference type="ARBA" id="ARBA00022729"/>
    </source>
</evidence>
<feature type="region of interest" description="Disordered" evidence="2">
    <location>
        <begin position="106"/>
        <end position="126"/>
    </location>
</feature>
<dbReference type="AlphaFoldDB" id="A0A7V4G7S6"/>
<dbReference type="InterPro" id="IPR005653">
    <property type="entry name" value="OstA-like_N"/>
</dbReference>
<name>A0A7V4G7S6_9BACT</name>
<evidence type="ECO:0000256" key="3">
    <source>
        <dbReference type="SAM" id="SignalP"/>
    </source>
</evidence>
<dbReference type="InterPro" id="IPR052037">
    <property type="entry name" value="LPS_export_LptA"/>
</dbReference>
<feature type="compositionally biased region" description="Low complexity" evidence="2">
    <location>
        <begin position="30"/>
        <end position="49"/>
    </location>
</feature>
<reference evidence="5" key="1">
    <citation type="journal article" date="2020" name="mSystems">
        <title>Genome- and Community-Level Interaction Insights into Carbon Utilization and Element Cycling Functions of Hydrothermarchaeota in Hydrothermal Sediment.</title>
        <authorList>
            <person name="Zhou Z."/>
            <person name="Liu Y."/>
            <person name="Xu W."/>
            <person name="Pan J."/>
            <person name="Luo Z.H."/>
            <person name="Li M."/>
        </authorList>
    </citation>
    <scope>NUCLEOTIDE SEQUENCE [LARGE SCALE GENOMIC DNA]</scope>
    <source>
        <strain evidence="5">SpSt-548</strain>
    </source>
</reference>
<protein>
    <recommendedName>
        <fullName evidence="4">Organic solvent tolerance-like N-terminal domain-containing protein</fullName>
    </recommendedName>
</protein>
<feature type="region of interest" description="Disordered" evidence="2">
    <location>
        <begin position="206"/>
        <end position="237"/>
    </location>
</feature>
<keyword evidence="1 3" id="KW-0732">Signal</keyword>
<dbReference type="GO" id="GO:0009279">
    <property type="term" value="C:cell outer membrane"/>
    <property type="evidence" value="ECO:0007669"/>
    <property type="project" value="TreeGrafter"/>
</dbReference>
<dbReference type="Gene3D" id="2.60.450.10">
    <property type="entry name" value="Lipopolysaccharide (LPS) transport protein A like domain"/>
    <property type="match status" value="1"/>
</dbReference>
<dbReference type="GO" id="GO:0015920">
    <property type="term" value="P:lipopolysaccharide transport"/>
    <property type="evidence" value="ECO:0007669"/>
    <property type="project" value="TreeGrafter"/>
</dbReference>
<feature type="region of interest" description="Disordered" evidence="2">
    <location>
        <begin position="30"/>
        <end position="59"/>
    </location>
</feature>
<feature type="compositionally biased region" description="Basic and acidic residues" evidence="2">
    <location>
        <begin position="106"/>
        <end position="116"/>
    </location>
</feature>
<feature type="domain" description="Organic solvent tolerance-like N-terminal" evidence="4">
    <location>
        <begin position="60"/>
        <end position="186"/>
    </location>
</feature>
<feature type="chain" id="PRO_5030706544" description="Organic solvent tolerance-like N-terminal domain-containing protein" evidence="3">
    <location>
        <begin position="32"/>
        <end position="237"/>
    </location>
</feature>
<dbReference type="EMBL" id="DSXI01000249">
    <property type="protein sequence ID" value="HGS04957.1"/>
    <property type="molecule type" value="Genomic_DNA"/>
</dbReference>
<gene>
    <name evidence="5" type="ORF">ENT08_04350</name>
</gene>
<evidence type="ECO:0000313" key="5">
    <source>
        <dbReference type="EMBL" id="HGS04957.1"/>
    </source>
</evidence>
<feature type="signal peptide" evidence="3">
    <location>
        <begin position="1"/>
        <end position="31"/>
    </location>
</feature>
<sequence length="237" mass="26052">MMTGFRPRGWRVWLCLGLMMTLLGGLGPAGAQTPGARPAAAPKKSASQPGPAPEPETPLHITSQTMEADQEKNLIIFKGQVKAVHGDATLYADELWVFYKPKAEEQKPPADLKKAEPSPLGDLGGEKIDRIEARGNVRFVQDDRVATGRQGIYYRDKDEIVLTGNPQVWRGENHLKGDKITYYRATRRVLVESSPQQRVEAHLYQTSQAGAKPAQEILPGAKPAAPKIPKGYKPVPR</sequence>
<dbReference type="GO" id="GO:0030288">
    <property type="term" value="C:outer membrane-bounded periplasmic space"/>
    <property type="evidence" value="ECO:0007669"/>
    <property type="project" value="TreeGrafter"/>
</dbReference>
<evidence type="ECO:0000256" key="2">
    <source>
        <dbReference type="SAM" id="MobiDB-lite"/>
    </source>
</evidence>
<accession>A0A7V4G7S6</accession>
<dbReference type="PANTHER" id="PTHR36504">
    <property type="entry name" value="LIPOPOLYSACCHARIDE EXPORT SYSTEM PROTEIN LPTA"/>
    <property type="match status" value="1"/>
</dbReference>
<dbReference type="GO" id="GO:0017089">
    <property type="term" value="F:glycolipid transfer activity"/>
    <property type="evidence" value="ECO:0007669"/>
    <property type="project" value="TreeGrafter"/>
</dbReference>
<dbReference type="Pfam" id="PF03968">
    <property type="entry name" value="LptD_N"/>
    <property type="match status" value="1"/>
</dbReference>
<proteinExistence type="predicted"/>
<comment type="caution">
    <text evidence="5">The sequence shown here is derived from an EMBL/GenBank/DDBJ whole genome shotgun (WGS) entry which is preliminary data.</text>
</comment>
<organism evidence="5">
    <name type="scientific">Desulfobacca acetoxidans</name>
    <dbReference type="NCBI Taxonomy" id="60893"/>
    <lineage>
        <taxon>Bacteria</taxon>
        <taxon>Pseudomonadati</taxon>
        <taxon>Thermodesulfobacteriota</taxon>
        <taxon>Desulfobaccia</taxon>
        <taxon>Desulfobaccales</taxon>
        <taxon>Desulfobaccaceae</taxon>
        <taxon>Desulfobacca</taxon>
    </lineage>
</organism>